<sequence length="125" mass="13661">MKKVLIVEDDLDIQDVFKIIFSSYGYQVECLDNGKSLCERKGNWPDVIILDKQLPGVNGVEACKMLKANEATSNIPVIMISATSGVDKAAATAGADDYLEKPFNMHVILKKVAGLFKEQKQGLGN</sequence>
<evidence type="ECO:0000259" key="3">
    <source>
        <dbReference type="PROSITE" id="PS50110"/>
    </source>
</evidence>
<gene>
    <name evidence="4" type="ORF">KK060_22540</name>
</gene>
<evidence type="ECO:0000256" key="1">
    <source>
        <dbReference type="ARBA" id="ARBA00022553"/>
    </source>
</evidence>
<keyword evidence="1 2" id="KW-0597">Phosphoprotein</keyword>
<keyword evidence="5" id="KW-1185">Reference proteome</keyword>
<dbReference type="PANTHER" id="PTHR44591">
    <property type="entry name" value="STRESS RESPONSE REGULATOR PROTEIN 1"/>
    <property type="match status" value="1"/>
</dbReference>
<dbReference type="Gene3D" id="3.40.50.2300">
    <property type="match status" value="1"/>
</dbReference>
<feature type="modified residue" description="4-aspartylphosphate" evidence="2">
    <location>
        <position position="51"/>
    </location>
</feature>
<dbReference type="Proteomes" id="UP000772618">
    <property type="component" value="Unassembled WGS sequence"/>
</dbReference>
<dbReference type="PROSITE" id="PS50110">
    <property type="entry name" value="RESPONSE_REGULATORY"/>
    <property type="match status" value="1"/>
</dbReference>
<accession>A0ABS5VYZ7</accession>
<dbReference type="PANTHER" id="PTHR44591:SF3">
    <property type="entry name" value="RESPONSE REGULATORY DOMAIN-CONTAINING PROTEIN"/>
    <property type="match status" value="1"/>
</dbReference>
<dbReference type="EMBL" id="JAHESD010000082">
    <property type="protein sequence ID" value="MBT1706087.1"/>
    <property type="molecule type" value="Genomic_DNA"/>
</dbReference>
<comment type="caution">
    <text evidence="4">The sequence shown here is derived from an EMBL/GenBank/DDBJ whole genome shotgun (WGS) entry which is preliminary data.</text>
</comment>
<dbReference type="SMART" id="SM00448">
    <property type="entry name" value="REC"/>
    <property type="match status" value="1"/>
</dbReference>
<feature type="domain" description="Response regulatory" evidence="3">
    <location>
        <begin position="3"/>
        <end position="116"/>
    </location>
</feature>
<dbReference type="InterPro" id="IPR011006">
    <property type="entry name" value="CheY-like_superfamily"/>
</dbReference>
<dbReference type="SUPFAM" id="SSF52172">
    <property type="entry name" value="CheY-like"/>
    <property type="match status" value="1"/>
</dbReference>
<proteinExistence type="predicted"/>
<dbReference type="Pfam" id="PF00072">
    <property type="entry name" value="Response_reg"/>
    <property type="match status" value="1"/>
</dbReference>
<evidence type="ECO:0000313" key="4">
    <source>
        <dbReference type="EMBL" id="MBT1706087.1"/>
    </source>
</evidence>
<protein>
    <submittedName>
        <fullName evidence="4">Response regulator transcription factor</fullName>
    </submittedName>
</protein>
<name>A0ABS5VYZ7_9BACT</name>
<organism evidence="4 5">
    <name type="scientific">Chryseosolibacter indicus</name>
    <dbReference type="NCBI Taxonomy" id="2782351"/>
    <lineage>
        <taxon>Bacteria</taxon>
        <taxon>Pseudomonadati</taxon>
        <taxon>Bacteroidota</taxon>
        <taxon>Cytophagia</taxon>
        <taxon>Cytophagales</taxon>
        <taxon>Chryseotaleaceae</taxon>
        <taxon>Chryseosolibacter</taxon>
    </lineage>
</organism>
<dbReference type="InterPro" id="IPR050595">
    <property type="entry name" value="Bact_response_regulator"/>
</dbReference>
<reference evidence="4 5" key="1">
    <citation type="submission" date="2021-05" db="EMBL/GenBank/DDBJ databases">
        <title>A Polyphasic approach of four new species of the genus Ohtaekwangia: Ohtaekwangia histidinii sp. nov., Ohtaekwangia cretensis sp. nov., Ohtaekwangia indiensis sp. nov., Ohtaekwangia reichenbachii sp. nov. from diverse environment.</title>
        <authorList>
            <person name="Octaviana S."/>
        </authorList>
    </citation>
    <scope>NUCLEOTIDE SEQUENCE [LARGE SCALE GENOMIC DNA]</scope>
    <source>
        <strain evidence="4 5">PWU20</strain>
    </source>
</reference>
<dbReference type="RefSeq" id="WP_254156970.1">
    <property type="nucleotide sequence ID" value="NZ_JAHESD010000082.1"/>
</dbReference>
<evidence type="ECO:0000313" key="5">
    <source>
        <dbReference type="Proteomes" id="UP000772618"/>
    </source>
</evidence>
<dbReference type="InterPro" id="IPR001789">
    <property type="entry name" value="Sig_transdc_resp-reg_receiver"/>
</dbReference>
<evidence type="ECO:0000256" key="2">
    <source>
        <dbReference type="PROSITE-ProRule" id="PRU00169"/>
    </source>
</evidence>
<dbReference type="CDD" id="cd17574">
    <property type="entry name" value="REC_OmpR"/>
    <property type="match status" value="1"/>
</dbReference>